<accession>A0A9R0ICL2</accession>
<dbReference type="InterPro" id="IPR005135">
    <property type="entry name" value="Endo/exonuclease/phosphatase"/>
</dbReference>
<dbReference type="GeneID" id="110786456"/>
<proteinExistence type="predicted"/>
<reference evidence="3" key="2">
    <citation type="submission" date="2025-08" db="UniProtKB">
        <authorList>
            <consortium name="RefSeq"/>
        </authorList>
    </citation>
    <scope>IDENTIFICATION</scope>
    <source>
        <tissue evidence="3">Leaf</tissue>
    </source>
</reference>
<dbReference type="Proteomes" id="UP000813463">
    <property type="component" value="Chromosome 6"/>
</dbReference>
<dbReference type="Pfam" id="PF03372">
    <property type="entry name" value="Exo_endo_phos"/>
    <property type="match status" value="1"/>
</dbReference>
<dbReference type="AlphaFoldDB" id="A0A9R0ICL2"/>
<dbReference type="RefSeq" id="XP_021846706.1">
    <property type="nucleotide sequence ID" value="XM_021991014.1"/>
</dbReference>
<dbReference type="KEGG" id="soe:110786456"/>
<dbReference type="PANTHER" id="PTHR33710">
    <property type="entry name" value="BNAC02G09200D PROTEIN"/>
    <property type="match status" value="1"/>
</dbReference>
<protein>
    <recommendedName>
        <fullName evidence="1">Endonuclease/exonuclease/phosphatase domain-containing protein</fullName>
    </recommendedName>
</protein>
<dbReference type="InterPro" id="IPR036691">
    <property type="entry name" value="Endo/exonu/phosph_ase_sf"/>
</dbReference>
<dbReference type="Gene3D" id="3.60.10.10">
    <property type="entry name" value="Endonuclease/exonuclease/phosphatase"/>
    <property type="match status" value="1"/>
</dbReference>
<evidence type="ECO:0000259" key="1">
    <source>
        <dbReference type="Pfam" id="PF03372"/>
    </source>
</evidence>
<dbReference type="OrthoDB" id="1111338at2759"/>
<evidence type="ECO:0000313" key="2">
    <source>
        <dbReference type="Proteomes" id="UP000813463"/>
    </source>
</evidence>
<reference evidence="2" key="1">
    <citation type="journal article" date="2021" name="Nat. Commun.">
        <title>Genomic analyses provide insights into spinach domestication and the genetic basis of agronomic traits.</title>
        <authorList>
            <person name="Cai X."/>
            <person name="Sun X."/>
            <person name="Xu C."/>
            <person name="Sun H."/>
            <person name="Wang X."/>
            <person name="Ge C."/>
            <person name="Zhang Z."/>
            <person name="Wang Q."/>
            <person name="Fei Z."/>
            <person name="Jiao C."/>
            <person name="Wang Q."/>
        </authorList>
    </citation>
    <scope>NUCLEOTIDE SEQUENCE [LARGE SCALE GENOMIC DNA]</scope>
    <source>
        <strain evidence="2">cv. Varoflay</strain>
    </source>
</reference>
<gene>
    <name evidence="3" type="primary">LOC110786456</name>
</gene>
<evidence type="ECO:0000313" key="3">
    <source>
        <dbReference type="RefSeq" id="XP_021846706.1"/>
    </source>
</evidence>
<keyword evidence="2" id="KW-1185">Reference proteome</keyword>
<organism evidence="2 3">
    <name type="scientific">Spinacia oleracea</name>
    <name type="common">Spinach</name>
    <dbReference type="NCBI Taxonomy" id="3562"/>
    <lineage>
        <taxon>Eukaryota</taxon>
        <taxon>Viridiplantae</taxon>
        <taxon>Streptophyta</taxon>
        <taxon>Embryophyta</taxon>
        <taxon>Tracheophyta</taxon>
        <taxon>Spermatophyta</taxon>
        <taxon>Magnoliopsida</taxon>
        <taxon>eudicotyledons</taxon>
        <taxon>Gunneridae</taxon>
        <taxon>Pentapetalae</taxon>
        <taxon>Caryophyllales</taxon>
        <taxon>Chenopodiaceae</taxon>
        <taxon>Chenopodioideae</taxon>
        <taxon>Anserineae</taxon>
        <taxon>Spinacia</taxon>
    </lineage>
</organism>
<dbReference type="SUPFAM" id="SSF56219">
    <property type="entry name" value="DNase I-like"/>
    <property type="match status" value="1"/>
</dbReference>
<sequence>MERIINWNVRGINTQRKQNEVKAFVQSHGAGLVGLLETKVPYAKMGALYVNMFNGWCFTTNSCKSKGGRIVLAWNPNAFSLSVLMVSSQLIHCLVCQKSGDVEFCCTFVYAFNHSREKEDMWRDLSGLGNGISKPWLVLGDFNCVLNVDERVGAPVRYQSMVDFRNCVNIRGLEDVKAVGHFYTWNNKQAGDARVFSKIDRILANDLWFQNYPNAEAGFLSKGEYDHCPVVLAVYPIDNIAKKPFRYFAMWKHAEGYTDLVKINWSKGVVGTRMYQVVQKLKRMKGVFRELNNTGFNDIHVADLKAKHDLEICQKELHSNPSDSELADREVEAAKKYKIMHSAFMSFLKQKAKEAWAKDGDENSSLFHKSIRARTIHNVVHAIHDMNGNWVCDPKSVSNAFLEYYQKLLGTKDVSRSTVMPEIAALGKYVWAIARKQDTMWVRWVNAIYIKATDWWEYQPKADSGWYWRKICSVKEDLKMLFTENELAQMPKYSIHKVYQKLIQHDDKVPWGSAVLNRASIPKTRVICWLLV</sequence>
<feature type="domain" description="Endonuclease/exonuclease/phosphatase" evidence="1">
    <location>
        <begin position="6"/>
        <end position="208"/>
    </location>
</feature>
<dbReference type="PANTHER" id="PTHR33710:SF81">
    <property type="entry name" value="ENDONUCLEASE_EXONUCLEASE_PHOSPHATASE DOMAIN-CONTAINING PROTEIN"/>
    <property type="match status" value="1"/>
</dbReference>
<dbReference type="GO" id="GO:0003824">
    <property type="term" value="F:catalytic activity"/>
    <property type="evidence" value="ECO:0007669"/>
    <property type="project" value="InterPro"/>
</dbReference>
<name>A0A9R0ICL2_SPIOL</name>